<dbReference type="AlphaFoldDB" id="A0A1Y1ZRL7"/>
<accession>A0A1Y1ZRL7</accession>
<feature type="compositionally biased region" description="Basic and acidic residues" evidence="2">
    <location>
        <begin position="9"/>
        <end position="35"/>
    </location>
</feature>
<feature type="region of interest" description="Disordered" evidence="2">
    <location>
        <begin position="1"/>
        <end position="35"/>
    </location>
</feature>
<evidence type="ECO:0000256" key="1">
    <source>
        <dbReference type="SAM" id="Coils"/>
    </source>
</evidence>
<protein>
    <submittedName>
        <fullName evidence="3">Uncharacterized protein</fullName>
    </submittedName>
</protein>
<keyword evidence="4" id="KW-1185">Reference proteome</keyword>
<proteinExistence type="predicted"/>
<dbReference type="Proteomes" id="UP000193144">
    <property type="component" value="Unassembled WGS sequence"/>
</dbReference>
<dbReference type="EMBL" id="MCFA01000047">
    <property type="protein sequence ID" value="ORY12876.1"/>
    <property type="molecule type" value="Genomic_DNA"/>
</dbReference>
<name>A0A1Y1ZRL7_9PLEO</name>
<gene>
    <name evidence="3" type="ORF">BCR34DRAFT_663595</name>
</gene>
<feature type="region of interest" description="Disordered" evidence="2">
    <location>
        <begin position="105"/>
        <end position="137"/>
    </location>
</feature>
<sequence length="137" mass="15914">MSRNSIKTVKKDRDEAQRRSNTTRTEHDVHEKHEQLQEISFFEARRRFGSDANHHISHRERETSIKDWQGKVAEAEQTREATKQDKDDLATRIHVENQALLAADMARTSHQQEEEEPEMSSSSSSDETLMNGRLNEA</sequence>
<keyword evidence="1" id="KW-0175">Coiled coil</keyword>
<evidence type="ECO:0000256" key="2">
    <source>
        <dbReference type="SAM" id="MobiDB-lite"/>
    </source>
</evidence>
<organism evidence="3 4">
    <name type="scientific">Clohesyomyces aquaticus</name>
    <dbReference type="NCBI Taxonomy" id="1231657"/>
    <lineage>
        <taxon>Eukaryota</taxon>
        <taxon>Fungi</taxon>
        <taxon>Dikarya</taxon>
        <taxon>Ascomycota</taxon>
        <taxon>Pezizomycotina</taxon>
        <taxon>Dothideomycetes</taxon>
        <taxon>Pleosporomycetidae</taxon>
        <taxon>Pleosporales</taxon>
        <taxon>Lindgomycetaceae</taxon>
        <taxon>Clohesyomyces</taxon>
    </lineage>
</organism>
<feature type="coiled-coil region" evidence="1">
    <location>
        <begin position="65"/>
        <end position="92"/>
    </location>
</feature>
<evidence type="ECO:0000313" key="4">
    <source>
        <dbReference type="Proteomes" id="UP000193144"/>
    </source>
</evidence>
<reference evidence="3 4" key="1">
    <citation type="submission" date="2016-07" db="EMBL/GenBank/DDBJ databases">
        <title>Pervasive Adenine N6-methylation of Active Genes in Fungi.</title>
        <authorList>
            <consortium name="DOE Joint Genome Institute"/>
            <person name="Mondo S.J."/>
            <person name="Dannebaum R.O."/>
            <person name="Kuo R.C."/>
            <person name="Labutti K."/>
            <person name="Haridas S."/>
            <person name="Kuo A."/>
            <person name="Salamov A."/>
            <person name="Ahrendt S.R."/>
            <person name="Lipzen A."/>
            <person name="Sullivan W."/>
            <person name="Andreopoulos W.B."/>
            <person name="Clum A."/>
            <person name="Lindquist E."/>
            <person name="Daum C."/>
            <person name="Ramamoorthy G.K."/>
            <person name="Gryganskyi A."/>
            <person name="Culley D."/>
            <person name="Magnuson J.K."/>
            <person name="James T.Y."/>
            <person name="O'Malley M.A."/>
            <person name="Stajich J.E."/>
            <person name="Spatafora J.W."/>
            <person name="Visel A."/>
            <person name="Grigoriev I.V."/>
        </authorList>
    </citation>
    <scope>NUCLEOTIDE SEQUENCE [LARGE SCALE GENOMIC DNA]</scope>
    <source>
        <strain evidence="3 4">CBS 115471</strain>
    </source>
</reference>
<evidence type="ECO:0000313" key="3">
    <source>
        <dbReference type="EMBL" id="ORY12876.1"/>
    </source>
</evidence>
<comment type="caution">
    <text evidence="3">The sequence shown here is derived from an EMBL/GenBank/DDBJ whole genome shotgun (WGS) entry which is preliminary data.</text>
</comment>